<gene>
    <name evidence="8" type="ORF">KSP39_PZI011152</name>
</gene>
<evidence type="ECO:0000259" key="7">
    <source>
        <dbReference type="PROSITE" id="PS51032"/>
    </source>
</evidence>
<comment type="subcellular location">
    <subcellularLocation>
        <location evidence="1">Nucleus</location>
    </subcellularLocation>
</comment>
<dbReference type="GO" id="GO:0003700">
    <property type="term" value="F:DNA-binding transcription factor activity"/>
    <property type="evidence" value="ECO:0007669"/>
    <property type="project" value="InterPro"/>
</dbReference>
<organism evidence="8 9">
    <name type="scientific">Platanthera zijinensis</name>
    <dbReference type="NCBI Taxonomy" id="2320716"/>
    <lineage>
        <taxon>Eukaryota</taxon>
        <taxon>Viridiplantae</taxon>
        <taxon>Streptophyta</taxon>
        <taxon>Embryophyta</taxon>
        <taxon>Tracheophyta</taxon>
        <taxon>Spermatophyta</taxon>
        <taxon>Magnoliopsida</taxon>
        <taxon>Liliopsida</taxon>
        <taxon>Asparagales</taxon>
        <taxon>Orchidaceae</taxon>
        <taxon>Orchidoideae</taxon>
        <taxon>Orchideae</taxon>
        <taxon>Orchidinae</taxon>
        <taxon>Platanthera</taxon>
    </lineage>
</organism>
<name>A0AAP0BHE2_9ASPA</name>
<dbReference type="InterPro" id="IPR036955">
    <property type="entry name" value="AP2/ERF_dom_sf"/>
</dbReference>
<dbReference type="Proteomes" id="UP001418222">
    <property type="component" value="Unassembled WGS sequence"/>
</dbReference>
<sequence>MAVDGISPEIKRTVQVCVQYKPPHRREGAPAKLPTVIRMIYNDEDATDSDDDCVSDRRCVKKHVQEIRCEEQIKKRVNERGTKNKRKQLEAKKLPDGEPKYRGVRRRPWGKYSAEIRDPEKRDRVWLGTFETAEEAARAYDFASIKFRGANAITNFPRGEPATAATPAKCAVSGDNESNDECPNILVSSPNSVLHNFSPGAGKLCKPGKKTSNSAGKHKPKNTPASAGAGERDSRFSLELSDKLKAFEGVPQYSDLLDLGGGNDGAFFSEVFGVFKVFDKMTLYAPFPDVGTSRGEGTGGGCCMSSTYKASSVFEKSAADEPAIRAGKIGSGSGSESKFDGEDFFESMPDLFPLEPPPPLFF</sequence>
<evidence type="ECO:0000256" key="1">
    <source>
        <dbReference type="ARBA" id="ARBA00004123"/>
    </source>
</evidence>
<evidence type="ECO:0000256" key="3">
    <source>
        <dbReference type="ARBA" id="ARBA00023125"/>
    </source>
</evidence>
<keyword evidence="3" id="KW-0238">DNA-binding</keyword>
<dbReference type="InterPro" id="IPR050913">
    <property type="entry name" value="AP2/ERF_ERF"/>
</dbReference>
<dbReference type="PROSITE" id="PS51032">
    <property type="entry name" value="AP2_ERF"/>
    <property type="match status" value="1"/>
</dbReference>
<dbReference type="PANTHER" id="PTHR31194">
    <property type="entry name" value="SHN SHINE , DNA BINDING / TRANSCRIPTION FACTOR"/>
    <property type="match status" value="1"/>
</dbReference>
<evidence type="ECO:0000313" key="8">
    <source>
        <dbReference type="EMBL" id="KAK8939270.1"/>
    </source>
</evidence>
<dbReference type="PANTHER" id="PTHR31194:SF140">
    <property type="entry name" value="ETHYLENE-RESPONSIVE TRANSCRIPTION FACTOR CRF2"/>
    <property type="match status" value="1"/>
</dbReference>
<evidence type="ECO:0000313" key="9">
    <source>
        <dbReference type="Proteomes" id="UP001418222"/>
    </source>
</evidence>
<dbReference type="GO" id="GO:0003677">
    <property type="term" value="F:DNA binding"/>
    <property type="evidence" value="ECO:0007669"/>
    <property type="project" value="UniProtKB-KW"/>
</dbReference>
<feature type="region of interest" description="Disordered" evidence="6">
    <location>
        <begin position="79"/>
        <end position="105"/>
    </location>
</feature>
<dbReference type="Pfam" id="PF00847">
    <property type="entry name" value="AP2"/>
    <property type="match status" value="1"/>
</dbReference>
<dbReference type="FunFam" id="3.30.730.10:FF:000001">
    <property type="entry name" value="Ethylene-responsive transcription factor 2"/>
    <property type="match status" value="1"/>
</dbReference>
<accession>A0AAP0BHE2</accession>
<feature type="compositionally biased region" description="Basic and acidic residues" evidence="6">
    <location>
        <begin position="79"/>
        <end position="101"/>
    </location>
</feature>
<proteinExistence type="predicted"/>
<reference evidence="8 9" key="1">
    <citation type="journal article" date="2022" name="Nat. Plants">
        <title>Genomes of leafy and leafless Platanthera orchids illuminate the evolution of mycoheterotrophy.</title>
        <authorList>
            <person name="Li M.H."/>
            <person name="Liu K.W."/>
            <person name="Li Z."/>
            <person name="Lu H.C."/>
            <person name="Ye Q.L."/>
            <person name="Zhang D."/>
            <person name="Wang J.Y."/>
            <person name="Li Y.F."/>
            <person name="Zhong Z.M."/>
            <person name="Liu X."/>
            <person name="Yu X."/>
            <person name="Liu D.K."/>
            <person name="Tu X.D."/>
            <person name="Liu B."/>
            <person name="Hao Y."/>
            <person name="Liao X.Y."/>
            <person name="Jiang Y.T."/>
            <person name="Sun W.H."/>
            <person name="Chen J."/>
            <person name="Chen Y.Q."/>
            <person name="Ai Y."/>
            <person name="Zhai J.W."/>
            <person name="Wu S.S."/>
            <person name="Zhou Z."/>
            <person name="Hsiao Y.Y."/>
            <person name="Wu W.L."/>
            <person name="Chen Y.Y."/>
            <person name="Lin Y.F."/>
            <person name="Hsu J.L."/>
            <person name="Li C.Y."/>
            <person name="Wang Z.W."/>
            <person name="Zhao X."/>
            <person name="Zhong W.Y."/>
            <person name="Ma X.K."/>
            <person name="Ma L."/>
            <person name="Huang J."/>
            <person name="Chen G.Z."/>
            <person name="Huang M.Z."/>
            <person name="Huang L."/>
            <person name="Peng D.H."/>
            <person name="Luo Y.B."/>
            <person name="Zou S.Q."/>
            <person name="Chen S.P."/>
            <person name="Lan S."/>
            <person name="Tsai W.C."/>
            <person name="Van de Peer Y."/>
            <person name="Liu Z.J."/>
        </authorList>
    </citation>
    <scope>NUCLEOTIDE SEQUENCE [LARGE SCALE GENOMIC DNA]</scope>
    <source>
        <strain evidence="8">Lor287</strain>
    </source>
</reference>
<dbReference type="CDD" id="cd00018">
    <property type="entry name" value="AP2"/>
    <property type="match status" value="1"/>
</dbReference>
<protein>
    <recommendedName>
        <fullName evidence="7">AP2/ERF domain-containing protein</fullName>
    </recommendedName>
</protein>
<dbReference type="PRINTS" id="PR00367">
    <property type="entry name" value="ETHRSPELEMNT"/>
</dbReference>
<dbReference type="SMART" id="SM00380">
    <property type="entry name" value="AP2"/>
    <property type="match status" value="1"/>
</dbReference>
<keyword evidence="5" id="KW-0539">Nucleus</keyword>
<dbReference type="InterPro" id="IPR001471">
    <property type="entry name" value="AP2/ERF_dom"/>
</dbReference>
<feature type="region of interest" description="Disordered" evidence="6">
    <location>
        <begin position="202"/>
        <end position="233"/>
    </location>
</feature>
<dbReference type="SUPFAM" id="SSF54171">
    <property type="entry name" value="DNA-binding domain"/>
    <property type="match status" value="1"/>
</dbReference>
<dbReference type="AlphaFoldDB" id="A0AAP0BHE2"/>
<dbReference type="InterPro" id="IPR016177">
    <property type="entry name" value="DNA-bd_dom_sf"/>
</dbReference>
<dbReference type="GO" id="GO:0005634">
    <property type="term" value="C:nucleus"/>
    <property type="evidence" value="ECO:0007669"/>
    <property type="project" value="UniProtKB-SubCell"/>
</dbReference>
<comment type="caution">
    <text evidence="8">The sequence shown here is derived from an EMBL/GenBank/DDBJ whole genome shotgun (WGS) entry which is preliminary data.</text>
</comment>
<dbReference type="Gene3D" id="3.30.730.10">
    <property type="entry name" value="AP2/ERF domain"/>
    <property type="match status" value="1"/>
</dbReference>
<evidence type="ECO:0000256" key="2">
    <source>
        <dbReference type="ARBA" id="ARBA00023015"/>
    </source>
</evidence>
<feature type="domain" description="AP2/ERF" evidence="7">
    <location>
        <begin position="100"/>
        <end position="157"/>
    </location>
</feature>
<evidence type="ECO:0000256" key="4">
    <source>
        <dbReference type="ARBA" id="ARBA00023163"/>
    </source>
</evidence>
<keyword evidence="4" id="KW-0804">Transcription</keyword>
<keyword evidence="9" id="KW-1185">Reference proteome</keyword>
<dbReference type="EMBL" id="JBBWWQ010000009">
    <property type="protein sequence ID" value="KAK8939270.1"/>
    <property type="molecule type" value="Genomic_DNA"/>
</dbReference>
<evidence type="ECO:0000256" key="6">
    <source>
        <dbReference type="SAM" id="MobiDB-lite"/>
    </source>
</evidence>
<keyword evidence="2" id="KW-0805">Transcription regulation</keyword>
<evidence type="ECO:0000256" key="5">
    <source>
        <dbReference type="ARBA" id="ARBA00023242"/>
    </source>
</evidence>